<dbReference type="GO" id="GO:0006935">
    <property type="term" value="P:chemotaxis"/>
    <property type="evidence" value="ECO:0007669"/>
    <property type="project" value="InterPro"/>
</dbReference>
<proteinExistence type="predicted"/>
<dbReference type="PANTHER" id="PTHR22617:SF45">
    <property type="entry name" value="CHEMOTAXIS PROTEIN CHEW"/>
    <property type="match status" value="1"/>
</dbReference>
<dbReference type="Gene3D" id="2.30.30.40">
    <property type="entry name" value="SH3 Domains"/>
    <property type="match status" value="1"/>
</dbReference>
<dbReference type="PANTHER" id="PTHR22617">
    <property type="entry name" value="CHEMOTAXIS SENSOR HISTIDINE KINASE-RELATED"/>
    <property type="match status" value="1"/>
</dbReference>
<evidence type="ECO:0000259" key="4">
    <source>
        <dbReference type="PROSITE" id="PS50851"/>
    </source>
</evidence>
<protein>
    <recommendedName>
        <fullName evidence="2">Chemotaxis protein CheW</fullName>
    </recommendedName>
</protein>
<comment type="subcellular location">
    <subcellularLocation>
        <location evidence="1">Cytoplasm</location>
    </subcellularLocation>
</comment>
<evidence type="ECO:0000313" key="5">
    <source>
        <dbReference type="EMBL" id="VAW95206.1"/>
    </source>
</evidence>
<gene>
    <name evidence="5" type="ORF">MNBD_GAMMA19-1410</name>
</gene>
<dbReference type="SMART" id="SM00260">
    <property type="entry name" value="CheW"/>
    <property type="match status" value="1"/>
</dbReference>
<dbReference type="GO" id="GO:0007165">
    <property type="term" value="P:signal transduction"/>
    <property type="evidence" value="ECO:0007669"/>
    <property type="project" value="InterPro"/>
</dbReference>
<sequence>DQFLTFILAGEEYGVDILRVQEIKGWDSVTPIPNTPEYIRGVINLRGTIVPIIDLRRRFQLEAVEYGPMTVVIVLRVENPDGGKGRVMGLVVDAVSDVYNVPEGAIKAAPDFGSVVDVNFVQGLATLEDVMVIMLDIDRLLNADELSAVEHII</sequence>
<evidence type="ECO:0000256" key="1">
    <source>
        <dbReference type="ARBA" id="ARBA00004496"/>
    </source>
</evidence>
<dbReference type="GO" id="GO:0005829">
    <property type="term" value="C:cytosol"/>
    <property type="evidence" value="ECO:0007669"/>
    <property type="project" value="TreeGrafter"/>
</dbReference>
<reference evidence="5" key="1">
    <citation type="submission" date="2018-06" db="EMBL/GenBank/DDBJ databases">
        <authorList>
            <person name="Zhirakovskaya E."/>
        </authorList>
    </citation>
    <scope>NUCLEOTIDE SEQUENCE</scope>
</reference>
<name>A0A3B1AR54_9ZZZZ</name>
<feature type="domain" description="CheW-like" evidence="4">
    <location>
        <begin position="1"/>
        <end position="146"/>
    </location>
</feature>
<dbReference type="Gene3D" id="2.40.50.180">
    <property type="entry name" value="CheA-289, Domain 4"/>
    <property type="match status" value="1"/>
</dbReference>
<dbReference type="AlphaFoldDB" id="A0A3B1AR54"/>
<dbReference type="CDD" id="cd00732">
    <property type="entry name" value="CheW"/>
    <property type="match status" value="1"/>
</dbReference>
<accession>A0A3B1AR54</accession>
<dbReference type="EMBL" id="UOFV01000049">
    <property type="protein sequence ID" value="VAW95206.1"/>
    <property type="molecule type" value="Genomic_DNA"/>
</dbReference>
<evidence type="ECO:0000256" key="3">
    <source>
        <dbReference type="ARBA" id="ARBA00022490"/>
    </source>
</evidence>
<dbReference type="InterPro" id="IPR002545">
    <property type="entry name" value="CheW-lke_dom"/>
</dbReference>
<dbReference type="PROSITE" id="PS50851">
    <property type="entry name" value="CHEW"/>
    <property type="match status" value="1"/>
</dbReference>
<dbReference type="InterPro" id="IPR036061">
    <property type="entry name" value="CheW-like_dom_sf"/>
</dbReference>
<organism evidence="5">
    <name type="scientific">hydrothermal vent metagenome</name>
    <dbReference type="NCBI Taxonomy" id="652676"/>
    <lineage>
        <taxon>unclassified sequences</taxon>
        <taxon>metagenomes</taxon>
        <taxon>ecological metagenomes</taxon>
    </lineage>
</organism>
<evidence type="ECO:0000256" key="2">
    <source>
        <dbReference type="ARBA" id="ARBA00021483"/>
    </source>
</evidence>
<keyword evidence="3" id="KW-0963">Cytoplasm</keyword>
<dbReference type="Pfam" id="PF01584">
    <property type="entry name" value="CheW"/>
    <property type="match status" value="1"/>
</dbReference>
<feature type="non-terminal residue" evidence="5">
    <location>
        <position position="1"/>
    </location>
</feature>
<dbReference type="InterPro" id="IPR039315">
    <property type="entry name" value="CheW"/>
</dbReference>
<dbReference type="SUPFAM" id="SSF50341">
    <property type="entry name" value="CheW-like"/>
    <property type="match status" value="1"/>
</dbReference>